<accession>A0A0D2IU73</accession>
<dbReference type="Proteomes" id="UP000054498">
    <property type="component" value="Unassembled WGS sequence"/>
</dbReference>
<evidence type="ECO:0000313" key="3">
    <source>
        <dbReference type="Proteomes" id="UP000054498"/>
    </source>
</evidence>
<dbReference type="RefSeq" id="XP_013890537.1">
    <property type="nucleotide sequence ID" value="XM_014035083.1"/>
</dbReference>
<evidence type="ECO:0000259" key="1">
    <source>
        <dbReference type="Pfam" id="PF05548"/>
    </source>
</evidence>
<protein>
    <recommendedName>
        <fullName evidence="1">Peptidase M11 gametolysin domain-containing protein</fullName>
    </recommendedName>
</protein>
<gene>
    <name evidence="2" type="ORF">MNEG_16447</name>
</gene>
<dbReference type="InterPro" id="IPR008752">
    <property type="entry name" value="Peptidase_M11"/>
</dbReference>
<dbReference type="AlphaFoldDB" id="A0A0D2IU73"/>
<feature type="domain" description="Peptidase M11 gametolysin" evidence="1">
    <location>
        <begin position="17"/>
        <end position="231"/>
    </location>
</feature>
<dbReference type="OrthoDB" id="535741at2759"/>
<sequence length="243" mass="27088">MQKVEGAIWSGLPHSQNTTVESMMKGCSFGMGSVSLADGGHLLRVVVPIPCKGTTPEGTKYNSKECPFPEWSDVANEWIKVNRQDVKLSDWRHKIYIVVKGETCGWGGMGYVGCEDDCRVWINGELWNEPDTYFHELGHNLFLNHAGKWGNDGYDDMSGAMGYCCDIRCHNAPHAHQVGWAAPIATLTSDTLPAGTWKSFELPAAALDPKNFVRIWPDWDKKGAKSKIYLQYNSANEPQLPRP</sequence>
<name>A0A0D2IU73_9CHLO</name>
<evidence type="ECO:0000313" key="2">
    <source>
        <dbReference type="EMBL" id="KIY91517.1"/>
    </source>
</evidence>
<keyword evidence="3" id="KW-1185">Reference proteome</keyword>
<dbReference type="SUPFAM" id="SSF55486">
    <property type="entry name" value="Metalloproteases ('zincins'), catalytic domain"/>
    <property type="match status" value="1"/>
</dbReference>
<reference evidence="2 3" key="1">
    <citation type="journal article" date="2013" name="BMC Genomics">
        <title>Reconstruction of the lipid metabolism for the microalga Monoraphidium neglectum from its genome sequence reveals characteristics suitable for biofuel production.</title>
        <authorList>
            <person name="Bogen C."/>
            <person name="Al-Dilaimi A."/>
            <person name="Albersmeier A."/>
            <person name="Wichmann J."/>
            <person name="Grundmann M."/>
            <person name="Rupp O."/>
            <person name="Lauersen K.J."/>
            <person name="Blifernez-Klassen O."/>
            <person name="Kalinowski J."/>
            <person name="Goesmann A."/>
            <person name="Mussgnug J.H."/>
            <person name="Kruse O."/>
        </authorList>
    </citation>
    <scope>NUCLEOTIDE SEQUENCE [LARGE SCALE GENOMIC DNA]</scope>
    <source>
        <strain evidence="2 3">SAG 48.87</strain>
    </source>
</reference>
<dbReference type="STRING" id="145388.A0A0D2IU73"/>
<proteinExistence type="predicted"/>
<dbReference type="Pfam" id="PF05548">
    <property type="entry name" value="Peptidase_M11"/>
    <property type="match status" value="1"/>
</dbReference>
<dbReference type="EMBL" id="KK106583">
    <property type="protein sequence ID" value="KIY91517.1"/>
    <property type="molecule type" value="Genomic_DNA"/>
</dbReference>
<organism evidence="2 3">
    <name type="scientific">Monoraphidium neglectum</name>
    <dbReference type="NCBI Taxonomy" id="145388"/>
    <lineage>
        <taxon>Eukaryota</taxon>
        <taxon>Viridiplantae</taxon>
        <taxon>Chlorophyta</taxon>
        <taxon>core chlorophytes</taxon>
        <taxon>Chlorophyceae</taxon>
        <taxon>CS clade</taxon>
        <taxon>Sphaeropleales</taxon>
        <taxon>Selenastraceae</taxon>
        <taxon>Monoraphidium</taxon>
    </lineage>
</organism>
<dbReference type="GeneID" id="25734207"/>
<dbReference type="KEGG" id="mng:MNEG_16447"/>